<evidence type="ECO:0000259" key="1">
    <source>
        <dbReference type="Pfam" id="PF00078"/>
    </source>
</evidence>
<dbReference type="Pfam" id="PF00078">
    <property type="entry name" value="RVT_1"/>
    <property type="match status" value="1"/>
</dbReference>
<feature type="domain" description="Reverse transcriptase" evidence="1">
    <location>
        <begin position="27"/>
        <end position="135"/>
    </location>
</feature>
<dbReference type="PANTHER" id="PTHR24559:SF437">
    <property type="entry name" value="RNA-DIRECTED DNA POLYMERASE HOMOLOG"/>
    <property type="match status" value="1"/>
</dbReference>
<protein>
    <recommendedName>
        <fullName evidence="1">Reverse transcriptase domain-containing protein</fullName>
    </recommendedName>
</protein>
<dbReference type="CDD" id="cd01647">
    <property type="entry name" value="RT_LTR"/>
    <property type="match status" value="1"/>
</dbReference>
<dbReference type="InterPro" id="IPR000477">
    <property type="entry name" value="RT_dom"/>
</dbReference>
<dbReference type="Gene3D" id="3.30.70.270">
    <property type="match status" value="1"/>
</dbReference>
<dbReference type="Proteomes" id="UP000257109">
    <property type="component" value="Unassembled WGS sequence"/>
</dbReference>
<evidence type="ECO:0000313" key="3">
    <source>
        <dbReference type="Proteomes" id="UP000257109"/>
    </source>
</evidence>
<dbReference type="EMBL" id="QJKJ01009741">
    <property type="protein sequence ID" value="RDX75730.1"/>
    <property type="molecule type" value="Genomic_DNA"/>
</dbReference>
<evidence type="ECO:0000313" key="2">
    <source>
        <dbReference type="EMBL" id="RDX75730.1"/>
    </source>
</evidence>
<dbReference type="InterPro" id="IPR043502">
    <property type="entry name" value="DNA/RNA_pol_sf"/>
</dbReference>
<gene>
    <name evidence="2" type="ORF">CR513_44369</name>
</gene>
<keyword evidence="3" id="KW-1185">Reference proteome</keyword>
<reference evidence="2" key="1">
    <citation type="submission" date="2018-05" db="EMBL/GenBank/DDBJ databases">
        <title>Draft genome of Mucuna pruriens seed.</title>
        <authorList>
            <person name="Nnadi N.E."/>
            <person name="Vos R."/>
            <person name="Hasami M.H."/>
            <person name="Devisetty U.K."/>
            <person name="Aguiy J.C."/>
        </authorList>
    </citation>
    <scope>NUCLEOTIDE SEQUENCE [LARGE SCALE GENOMIC DNA]</scope>
    <source>
        <strain evidence="2">JCA_2017</strain>
    </source>
</reference>
<proteinExistence type="predicted"/>
<dbReference type="PANTHER" id="PTHR24559">
    <property type="entry name" value="TRANSPOSON TY3-I GAG-POL POLYPROTEIN"/>
    <property type="match status" value="1"/>
</dbReference>
<accession>A0A371FBR0</accession>
<dbReference type="InterPro" id="IPR043128">
    <property type="entry name" value="Rev_trsase/Diguanyl_cyclase"/>
</dbReference>
<comment type="caution">
    <text evidence="2">The sequence shown here is derived from an EMBL/GenBank/DDBJ whole genome shotgun (WGS) entry which is preliminary data.</text>
</comment>
<name>A0A371FBR0_MUCPR</name>
<dbReference type="InterPro" id="IPR053134">
    <property type="entry name" value="RNA-dir_DNA_polymerase"/>
</dbReference>
<sequence length="169" mass="19694">MDYRPINAITIRYTHIIPCLDDLLDELHSGYHQICIREGDEWKRAIKTKFGLYEWPVMPFGLTNAVSTFIRLMNHILRSLIGLYLIVYFDATLVYSTCVGDHVKQVRQVLQLLKDKSLYVNLEKCTFCTHQLIFLRFMVELGGVLMHIWETTSKMARIRSPIVITICSP</sequence>
<dbReference type="SUPFAM" id="SSF56672">
    <property type="entry name" value="DNA/RNA polymerases"/>
    <property type="match status" value="1"/>
</dbReference>
<feature type="non-terminal residue" evidence="2">
    <location>
        <position position="1"/>
    </location>
</feature>
<dbReference type="OrthoDB" id="529980at2759"/>
<dbReference type="AlphaFoldDB" id="A0A371FBR0"/>
<dbReference type="Gene3D" id="3.10.10.10">
    <property type="entry name" value="HIV Type 1 Reverse Transcriptase, subunit A, domain 1"/>
    <property type="match status" value="1"/>
</dbReference>
<organism evidence="2 3">
    <name type="scientific">Mucuna pruriens</name>
    <name type="common">Velvet bean</name>
    <name type="synonym">Dolichos pruriens</name>
    <dbReference type="NCBI Taxonomy" id="157652"/>
    <lineage>
        <taxon>Eukaryota</taxon>
        <taxon>Viridiplantae</taxon>
        <taxon>Streptophyta</taxon>
        <taxon>Embryophyta</taxon>
        <taxon>Tracheophyta</taxon>
        <taxon>Spermatophyta</taxon>
        <taxon>Magnoliopsida</taxon>
        <taxon>eudicotyledons</taxon>
        <taxon>Gunneridae</taxon>
        <taxon>Pentapetalae</taxon>
        <taxon>rosids</taxon>
        <taxon>fabids</taxon>
        <taxon>Fabales</taxon>
        <taxon>Fabaceae</taxon>
        <taxon>Papilionoideae</taxon>
        <taxon>50 kb inversion clade</taxon>
        <taxon>NPAAA clade</taxon>
        <taxon>indigoferoid/millettioid clade</taxon>
        <taxon>Phaseoleae</taxon>
        <taxon>Mucuna</taxon>
    </lineage>
</organism>